<sequence>MRSRPLGDVQVVECGDEPALRYCGRLFQKFGATVSILAGQRRSTGVPATEAYLDDGKERASRDDLAASGPVVLLGDHTTDWARSPSHYSLRGEVLPFGPDPGVRANWSVNELVLACLGGATDFTTSPDGQPLYGFGHRFQFLAGMYLYFGLTMRLAANQRAVSDAPDVTVSLLETVASMLPCHTTQWEYNGNTDPIGQTGSRHVLACVDGWVAIYAGGPWRHVADFLGEYRPTDETRYVANGSRVQNSRLLQGYLERRVRVLTVAEAMDLGHQTNVAVAEIPETATVLADAEFAARDLWECVELPDGRRGRAPRPGFLIDGRRP</sequence>
<evidence type="ECO:0000313" key="1">
    <source>
        <dbReference type="EMBL" id="TCP47832.1"/>
    </source>
</evidence>
<gene>
    <name evidence="1" type="ORF">EV191_11137</name>
</gene>
<dbReference type="EMBL" id="SLXQ01000011">
    <property type="protein sequence ID" value="TCP47832.1"/>
    <property type="molecule type" value="Genomic_DNA"/>
</dbReference>
<dbReference type="OrthoDB" id="9797653at2"/>
<dbReference type="Gene3D" id="3.40.50.10540">
    <property type="entry name" value="Crotonobetainyl-coa:carnitine coa-transferase, domain 1"/>
    <property type="match status" value="1"/>
</dbReference>
<keyword evidence="1" id="KW-0808">Transferase</keyword>
<dbReference type="AlphaFoldDB" id="A0A4R2QFC2"/>
<dbReference type="Proteomes" id="UP000294911">
    <property type="component" value="Unassembled WGS sequence"/>
</dbReference>
<dbReference type="SUPFAM" id="SSF89796">
    <property type="entry name" value="CoA-transferase family III (CaiB/BaiF)"/>
    <property type="match status" value="1"/>
</dbReference>
<evidence type="ECO:0000313" key="2">
    <source>
        <dbReference type="Proteomes" id="UP000294911"/>
    </source>
</evidence>
<keyword evidence="2" id="KW-1185">Reference proteome</keyword>
<organism evidence="1 2">
    <name type="scientific">Tamaricihabitans halophyticus</name>
    <dbReference type="NCBI Taxonomy" id="1262583"/>
    <lineage>
        <taxon>Bacteria</taxon>
        <taxon>Bacillati</taxon>
        <taxon>Actinomycetota</taxon>
        <taxon>Actinomycetes</taxon>
        <taxon>Pseudonocardiales</taxon>
        <taxon>Pseudonocardiaceae</taxon>
        <taxon>Tamaricihabitans</taxon>
    </lineage>
</organism>
<dbReference type="RefSeq" id="WP_132878976.1">
    <property type="nucleotide sequence ID" value="NZ_SLXQ01000011.1"/>
</dbReference>
<protein>
    <submittedName>
        <fullName evidence="1">Crotonobetainyl-CoA:carnitine CoA-transferase CaiB-like acyl-CoA transferase</fullName>
    </submittedName>
</protein>
<dbReference type="InterPro" id="IPR003673">
    <property type="entry name" value="CoA-Trfase_fam_III"/>
</dbReference>
<accession>A0A4R2QFC2</accession>
<comment type="caution">
    <text evidence="1">The sequence shown here is derived from an EMBL/GenBank/DDBJ whole genome shotgun (WGS) entry which is preliminary data.</text>
</comment>
<name>A0A4R2QFC2_9PSEU</name>
<dbReference type="GO" id="GO:0016740">
    <property type="term" value="F:transferase activity"/>
    <property type="evidence" value="ECO:0007669"/>
    <property type="project" value="UniProtKB-KW"/>
</dbReference>
<dbReference type="Pfam" id="PF02515">
    <property type="entry name" value="CoA_transf_3"/>
    <property type="match status" value="1"/>
</dbReference>
<dbReference type="InterPro" id="IPR044855">
    <property type="entry name" value="CoA-Trfase_III_dom3_sf"/>
</dbReference>
<proteinExistence type="predicted"/>
<reference evidence="1 2" key="1">
    <citation type="submission" date="2019-03" db="EMBL/GenBank/DDBJ databases">
        <title>Genomic Encyclopedia of Type Strains, Phase IV (KMG-IV): sequencing the most valuable type-strain genomes for metagenomic binning, comparative biology and taxonomic classification.</title>
        <authorList>
            <person name="Goeker M."/>
        </authorList>
    </citation>
    <scope>NUCLEOTIDE SEQUENCE [LARGE SCALE GENOMIC DNA]</scope>
    <source>
        <strain evidence="1 2">DSM 45765</strain>
    </source>
</reference>
<dbReference type="InterPro" id="IPR023606">
    <property type="entry name" value="CoA-Trfase_III_dom_1_sf"/>
</dbReference>
<dbReference type="Gene3D" id="3.30.1540.10">
    <property type="entry name" value="formyl-coa transferase, domain 3"/>
    <property type="match status" value="1"/>
</dbReference>